<name>A0A0L6ZCJ6_9CLOT</name>
<dbReference type="EMBL" id="LHUR01000013">
    <property type="protein sequence ID" value="KOA20543.1"/>
    <property type="molecule type" value="Genomic_DNA"/>
</dbReference>
<evidence type="ECO:0000313" key="2">
    <source>
        <dbReference type="Proteomes" id="UP000037043"/>
    </source>
</evidence>
<evidence type="ECO:0000313" key="1">
    <source>
        <dbReference type="EMBL" id="KOA20543.1"/>
    </source>
</evidence>
<comment type="caution">
    <text evidence="1">The sequence shown here is derived from an EMBL/GenBank/DDBJ whole genome shotgun (WGS) entry which is preliminary data.</text>
</comment>
<keyword evidence="2" id="KW-1185">Reference proteome</keyword>
<protein>
    <recommendedName>
        <fullName evidence="3">Large ribosomal RNA subunit accumulation protein YceD</fullName>
    </recommendedName>
</protein>
<dbReference type="STRING" id="36844.SAMN04488501_108136"/>
<accession>A0A0L6ZCJ6</accession>
<organism evidence="1 2">
    <name type="scientific">Clostridium homopropionicum DSM 5847</name>
    <dbReference type="NCBI Taxonomy" id="1121318"/>
    <lineage>
        <taxon>Bacteria</taxon>
        <taxon>Bacillati</taxon>
        <taxon>Bacillota</taxon>
        <taxon>Clostridia</taxon>
        <taxon>Eubacteriales</taxon>
        <taxon>Clostridiaceae</taxon>
        <taxon>Clostridium</taxon>
    </lineage>
</organism>
<dbReference type="InterPro" id="IPR003772">
    <property type="entry name" value="YceD"/>
</dbReference>
<dbReference type="RefSeq" id="WP_052220710.1">
    <property type="nucleotide sequence ID" value="NZ_LHUR01000013.1"/>
</dbReference>
<dbReference type="Proteomes" id="UP000037043">
    <property type="component" value="Unassembled WGS sequence"/>
</dbReference>
<dbReference type="PANTHER" id="PTHR34374:SF1">
    <property type="entry name" value="LARGE RIBOSOMAL RNA SUBUNIT ACCUMULATION PROTEIN YCED HOMOLOG 1, CHLOROPLASTIC"/>
    <property type="match status" value="1"/>
</dbReference>
<evidence type="ECO:0008006" key="3">
    <source>
        <dbReference type="Google" id="ProtNLM"/>
    </source>
</evidence>
<dbReference type="Pfam" id="PF02620">
    <property type="entry name" value="YceD"/>
    <property type="match status" value="1"/>
</dbReference>
<proteinExistence type="predicted"/>
<sequence>MLIDISDLIGKKTNKKEVSVSFEGKNITFEGEDIQFVDPIKVEGTITTTGDIINFDGTIQTTLNLVCSRCLENFNYPLEIEIHEKFSKVLRDEDNDIIIINSDKIDFSPIIETNIILSLPMKKLCTEECKGLCSVCGTNLNHSTCNCEKNDIDPRLAKLREFFSTN</sequence>
<gene>
    <name evidence="1" type="ORF">CLHOM_11310</name>
</gene>
<dbReference type="AlphaFoldDB" id="A0A0L6ZCJ6"/>
<dbReference type="PATRIC" id="fig|1121318.3.peg.1139"/>
<dbReference type="PANTHER" id="PTHR34374">
    <property type="entry name" value="LARGE RIBOSOMAL RNA SUBUNIT ACCUMULATION PROTEIN YCED HOMOLOG 1, CHLOROPLASTIC"/>
    <property type="match status" value="1"/>
</dbReference>
<reference evidence="2" key="1">
    <citation type="submission" date="2015-08" db="EMBL/GenBank/DDBJ databases">
        <title>Genome sequence of the strict anaerobe Clostridium homopropionicum LuHBu1 (DSM 5847T).</title>
        <authorList>
            <person name="Poehlein A."/>
            <person name="Beck M."/>
            <person name="Schiel-Bengelsdorf B."/>
            <person name="Bengelsdorf F.R."/>
            <person name="Daniel R."/>
            <person name="Duerre P."/>
        </authorList>
    </citation>
    <scope>NUCLEOTIDE SEQUENCE [LARGE SCALE GENOMIC DNA]</scope>
    <source>
        <strain evidence="2">DSM 5847</strain>
    </source>
</reference>